<dbReference type="GO" id="GO:0003677">
    <property type="term" value="F:DNA binding"/>
    <property type="evidence" value="ECO:0007669"/>
    <property type="project" value="UniProtKB-KW"/>
</dbReference>
<keyword evidence="3" id="KW-0378">Hydrolase</keyword>
<dbReference type="CDD" id="cd17256">
    <property type="entry name" value="RMtype1_S_EcoJA65PI-TRD1-CR1_like"/>
    <property type="match status" value="1"/>
</dbReference>
<dbReference type="AlphaFoldDB" id="A0A6V8LC91"/>
<dbReference type="EMBL" id="BLPG01000001">
    <property type="protein sequence ID" value="GFJ90305.1"/>
    <property type="molecule type" value="Genomic_DNA"/>
</dbReference>
<evidence type="ECO:0000256" key="2">
    <source>
        <dbReference type="ARBA" id="ARBA00023125"/>
    </source>
</evidence>
<dbReference type="PANTHER" id="PTHR43140">
    <property type="entry name" value="TYPE-1 RESTRICTION ENZYME ECOKI SPECIFICITY PROTEIN"/>
    <property type="match status" value="1"/>
</dbReference>
<dbReference type="GO" id="GO:0009307">
    <property type="term" value="P:DNA restriction-modification system"/>
    <property type="evidence" value="ECO:0007669"/>
    <property type="project" value="UniProtKB-KW"/>
</dbReference>
<keyword evidence="4" id="KW-1185">Reference proteome</keyword>
<reference evidence="3 4" key="1">
    <citation type="submission" date="2020-03" db="EMBL/GenBank/DDBJ databases">
        <title>Whole genome shotgun sequence of Phytohabitans rumicis NBRC 108638.</title>
        <authorList>
            <person name="Komaki H."/>
            <person name="Tamura T."/>
        </authorList>
    </citation>
    <scope>NUCLEOTIDE SEQUENCE [LARGE SCALE GENOMIC DNA]</scope>
    <source>
        <strain evidence="3 4">NBRC 108638</strain>
    </source>
</reference>
<keyword evidence="3" id="KW-0540">Nuclease</keyword>
<keyword evidence="3" id="KW-0255">Endonuclease</keyword>
<comment type="caution">
    <text evidence="3">The sequence shown here is derived from an EMBL/GenBank/DDBJ whole genome shotgun (WGS) entry which is preliminary data.</text>
</comment>
<accession>A0A6V8LC91</accession>
<gene>
    <name evidence="3" type="ORF">Prum_039470</name>
</gene>
<evidence type="ECO:0000313" key="4">
    <source>
        <dbReference type="Proteomes" id="UP000482960"/>
    </source>
</evidence>
<dbReference type="SUPFAM" id="SSF116734">
    <property type="entry name" value="DNA methylase specificity domain"/>
    <property type="match status" value="2"/>
</dbReference>
<keyword evidence="2" id="KW-0238">DNA-binding</keyword>
<organism evidence="3 4">
    <name type="scientific">Phytohabitans rumicis</name>
    <dbReference type="NCBI Taxonomy" id="1076125"/>
    <lineage>
        <taxon>Bacteria</taxon>
        <taxon>Bacillati</taxon>
        <taxon>Actinomycetota</taxon>
        <taxon>Actinomycetes</taxon>
        <taxon>Micromonosporales</taxon>
        <taxon>Micromonosporaceae</taxon>
    </lineage>
</organism>
<protein>
    <submittedName>
        <fullName evidence="3">Type I restriction endonuclease subunit S</fullName>
    </submittedName>
</protein>
<name>A0A6V8LC91_9ACTN</name>
<sequence>MTLTADSWVGDSPRHWIRGRLKDMIGSATNGVWGNDPIGGGADIYCIRATDFDRTRQRVRIENAPQRNVDHRTLIQHRLRPGDLILEKSGGGEKQPVGMVAMFDSHEIVAVCSNFCSRLAPASGIESRYLVYSLAAAYFQGLTQSAIKQTTGIQNLDTGALFSAPWAYPRIEEQRRIAGFLDAETARIDQLGAYLNSFERDVRERDRAVLCELLNNQGVIAGGPLAPNWRWTPLMHLTDQLRQIMYGIVLPGPNVEDGVPIVKGGDVAASRLSPTLLSRTTREIESGYARSRLKGGDLVIAIRGSVGEVAVVPGELTGANLTQDAARISIGPHADPTWLRLVLESPNVVHQIQQRVTGATIKGINIWDLKRILIPTPSRSRQTALAAAASQALEKHGALRIHVAKHRKLIAERRQALITAAVTGQIDVSTASGRGIED</sequence>
<reference evidence="3 4" key="2">
    <citation type="submission" date="2020-03" db="EMBL/GenBank/DDBJ databases">
        <authorList>
            <person name="Ichikawa N."/>
            <person name="Kimura A."/>
            <person name="Kitahashi Y."/>
            <person name="Uohara A."/>
        </authorList>
    </citation>
    <scope>NUCLEOTIDE SEQUENCE [LARGE SCALE GENOMIC DNA]</scope>
    <source>
        <strain evidence="3 4">NBRC 108638</strain>
    </source>
</reference>
<dbReference type="PANTHER" id="PTHR43140:SF1">
    <property type="entry name" value="TYPE I RESTRICTION ENZYME ECOKI SPECIFICITY SUBUNIT"/>
    <property type="match status" value="1"/>
</dbReference>
<dbReference type="GO" id="GO:0004519">
    <property type="term" value="F:endonuclease activity"/>
    <property type="evidence" value="ECO:0007669"/>
    <property type="project" value="UniProtKB-KW"/>
</dbReference>
<keyword evidence="1" id="KW-0680">Restriction system</keyword>
<proteinExistence type="predicted"/>
<evidence type="ECO:0000256" key="1">
    <source>
        <dbReference type="ARBA" id="ARBA00022747"/>
    </source>
</evidence>
<dbReference type="Proteomes" id="UP000482960">
    <property type="component" value="Unassembled WGS sequence"/>
</dbReference>
<dbReference type="InterPro" id="IPR051212">
    <property type="entry name" value="Type-I_RE_S_subunit"/>
</dbReference>
<dbReference type="InterPro" id="IPR044946">
    <property type="entry name" value="Restrct_endonuc_typeI_TRD_sf"/>
</dbReference>
<dbReference type="Gene3D" id="3.90.220.20">
    <property type="entry name" value="DNA methylase specificity domains"/>
    <property type="match status" value="2"/>
</dbReference>
<evidence type="ECO:0000313" key="3">
    <source>
        <dbReference type="EMBL" id="GFJ90305.1"/>
    </source>
</evidence>